<feature type="transmembrane region" description="Helical" evidence="6">
    <location>
        <begin position="115"/>
        <end position="133"/>
    </location>
</feature>
<dbReference type="EMBL" id="UGSP01000001">
    <property type="protein sequence ID" value="SUB23049.1"/>
    <property type="molecule type" value="Genomic_DNA"/>
</dbReference>
<dbReference type="CDD" id="cd01115">
    <property type="entry name" value="SLC13_permease"/>
    <property type="match status" value="1"/>
</dbReference>
<evidence type="ECO:0000256" key="2">
    <source>
        <dbReference type="ARBA" id="ARBA00022448"/>
    </source>
</evidence>
<keyword evidence="5 6" id="KW-0472">Membrane</keyword>
<dbReference type="RefSeq" id="WP_115248528.1">
    <property type="nucleotide sequence ID" value="NZ_JBLOCS010000015.1"/>
</dbReference>
<accession>A0A379AN78</accession>
<dbReference type="PANTHER" id="PTHR10283">
    <property type="entry name" value="SOLUTE CARRIER FAMILY 13 MEMBER"/>
    <property type="match status" value="1"/>
</dbReference>
<dbReference type="GO" id="GO:0015141">
    <property type="term" value="F:succinate transmembrane transporter activity"/>
    <property type="evidence" value="ECO:0007669"/>
    <property type="project" value="UniProtKB-ARBA"/>
</dbReference>
<feature type="transmembrane region" description="Helical" evidence="6">
    <location>
        <begin position="290"/>
        <end position="310"/>
    </location>
</feature>
<evidence type="ECO:0000256" key="4">
    <source>
        <dbReference type="ARBA" id="ARBA00022989"/>
    </source>
</evidence>
<sequence>MNAATNNSTSHRNGIILLVDMVLFFVLLHFLPFDAKANKGLAMLAFIAVLWLTEALHVTITALLVPLLAIVLDLVTTKQALVAFADPNIFLFFGGFALATALHQQNIDRMIANKIMALAGGRLLVAVLYLFTITAFLSMWMSNTATAAMMLPLAMGILSQMDKEREHNTYVFVLLGIAYSASIGGMGTLVGSPPNNIVATQLKLTFSDWLSYGLPVMILLMPIMIGTLYMVFRPKLNLHFKQDFEKIEFNSKRIITLAIFVLIALCWVFSSKINPMLSSLLGLEKKIASFDSVIALFAAVVICATGVASWKQLQNNTDWGVLMLFGGGLTLSSVLRDSGASRILADGIVFLIEGGHFYLIGLLVAAFIIFLTEFTSNTASAALLVPIFISIAQSLGMPELGLALIIGLGASCAFMLPVATPPNAIVFGTGEVKQREMIRAGILLNLISVFVIGTVAYLMWFN</sequence>
<dbReference type="GO" id="GO:0005886">
    <property type="term" value="C:plasma membrane"/>
    <property type="evidence" value="ECO:0007669"/>
    <property type="project" value="TreeGrafter"/>
</dbReference>
<dbReference type="Pfam" id="PF00939">
    <property type="entry name" value="Na_sulph_symp"/>
    <property type="match status" value="1"/>
</dbReference>
<proteinExistence type="predicted"/>
<evidence type="ECO:0000256" key="1">
    <source>
        <dbReference type="ARBA" id="ARBA00004141"/>
    </source>
</evidence>
<feature type="transmembrane region" description="Helical" evidence="6">
    <location>
        <begin position="43"/>
        <end position="69"/>
    </location>
</feature>
<dbReference type="PROSITE" id="PS01271">
    <property type="entry name" value="NA_SULFATE"/>
    <property type="match status" value="1"/>
</dbReference>
<evidence type="ECO:0000256" key="3">
    <source>
        <dbReference type="ARBA" id="ARBA00022692"/>
    </source>
</evidence>
<dbReference type="Proteomes" id="UP000255098">
    <property type="component" value="Unassembled WGS sequence"/>
</dbReference>
<feature type="transmembrane region" description="Helical" evidence="6">
    <location>
        <begin position="440"/>
        <end position="460"/>
    </location>
</feature>
<keyword evidence="4 6" id="KW-1133">Transmembrane helix</keyword>
<keyword evidence="3 6" id="KW-0812">Transmembrane</keyword>
<evidence type="ECO:0000256" key="5">
    <source>
        <dbReference type="ARBA" id="ARBA00023136"/>
    </source>
</evidence>
<feature type="transmembrane region" description="Helical" evidence="6">
    <location>
        <begin position="12"/>
        <end position="31"/>
    </location>
</feature>
<dbReference type="AlphaFoldDB" id="A0A379AN78"/>
<name>A0A379AN78_AVIAV</name>
<keyword evidence="8" id="KW-1185">Reference proteome</keyword>
<dbReference type="InterPro" id="IPR031312">
    <property type="entry name" value="Na/sul_symport_CS"/>
</dbReference>
<dbReference type="InterPro" id="IPR001898">
    <property type="entry name" value="SLC13A/DASS"/>
</dbReference>
<dbReference type="PANTHER" id="PTHR10283:SF82">
    <property type="entry name" value="SOLUTE CARRIER FAMILY 13 MEMBER 2"/>
    <property type="match status" value="1"/>
</dbReference>
<feature type="transmembrane region" description="Helical" evidence="6">
    <location>
        <begin position="317"/>
        <end position="335"/>
    </location>
</feature>
<feature type="transmembrane region" description="Helical" evidence="6">
    <location>
        <begin position="170"/>
        <end position="189"/>
    </location>
</feature>
<evidence type="ECO:0000256" key="6">
    <source>
        <dbReference type="SAM" id="Phobius"/>
    </source>
</evidence>
<evidence type="ECO:0000313" key="7">
    <source>
        <dbReference type="EMBL" id="SUB23049.1"/>
    </source>
</evidence>
<dbReference type="GeneID" id="300132254"/>
<keyword evidence="2" id="KW-0813">Transport</keyword>
<gene>
    <name evidence="7" type="primary">sdcS</name>
    <name evidence="7" type="ORF">NCTC11297_00025</name>
</gene>
<feature type="transmembrane region" description="Helical" evidence="6">
    <location>
        <begin position="253"/>
        <end position="270"/>
    </location>
</feature>
<feature type="transmembrane region" description="Helical" evidence="6">
    <location>
        <begin position="401"/>
        <end position="419"/>
    </location>
</feature>
<protein>
    <submittedName>
        <fullName evidence="7">Sodium/sulfate symporter</fullName>
    </submittedName>
</protein>
<feature type="transmembrane region" description="Helical" evidence="6">
    <location>
        <begin position="347"/>
        <end position="371"/>
    </location>
</feature>
<feature type="transmembrane region" description="Helical" evidence="6">
    <location>
        <begin position="378"/>
        <end position="395"/>
    </location>
</feature>
<organism evidence="7 8">
    <name type="scientific">Avibacterium avium</name>
    <name type="common">Pasteurella avium</name>
    <dbReference type="NCBI Taxonomy" id="751"/>
    <lineage>
        <taxon>Bacteria</taxon>
        <taxon>Pseudomonadati</taxon>
        <taxon>Pseudomonadota</taxon>
        <taxon>Gammaproteobacteria</taxon>
        <taxon>Pasteurellales</taxon>
        <taxon>Pasteurellaceae</taxon>
        <taxon>Avibacterium</taxon>
    </lineage>
</organism>
<evidence type="ECO:0000313" key="8">
    <source>
        <dbReference type="Proteomes" id="UP000255098"/>
    </source>
</evidence>
<comment type="subcellular location">
    <subcellularLocation>
        <location evidence="1">Membrane</location>
        <topology evidence="1">Multi-pass membrane protein</topology>
    </subcellularLocation>
</comment>
<reference evidence="7 8" key="1">
    <citation type="submission" date="2018-06" db="EMBL/GenBank/DDBJ databases">
        <authorList>
            <consortium name="Pathogen Informatics"/>
            <person name="Doyle S."/>
        </authorList>
    </citation>
    <scope>NUCLEOTIDE SEQUENCE [LARGE SCALE GENOMIC DNA]</scope>
    <source>
        <strain evidence="8">NCTC 11297</strain>
    </source>
</reference>
<feature type="transmembrane region" description="Helical" evidence="6">
    <location>
        <begin position="209"/>
        <end position="232"/>
    </location>
</feature>
<dbReference type="NCBIfam" id="TIGR00785">
    <property type="entry name" value="dass"/>
    <property type="match status" value="1"/>
</dbReference>
<feature type="transmembrane region" description="Helical" evidence="6">
    <location>
        <begin position="81"/>
        <end position="103"/>
    </location>
</feature>